<feature type="region of interest" description="Disordered" evidence="1">
    <location>
        <begin position="16"/>
        <end position="41"/>
    </location>
</feature>
<feature type="non-terminal residue" evidence="2">
    <location>
        <position position="1"/>
    </location>
</feature>
<evidence type="ECO:0000256" key="1">
    <source>
        <dbReference type="SAM" id="MobiDB-lite"/>
    </source>
</evidence>
<protein>
    <submittedName>
        <fullName evidence="2">Uncharacterized protein</fullName>
    </submittedName>
</protein>
<name>W2HSV2_PHYNI</name>
<accession>W2HSV2</accession>
<organism evidence="2">
    <name type="scientific">Phytophthora nicotianae</name>
    <name type="common">Potato buckeye rot agent</name>
    <name type="synonym">Phytophthora parasitica</name>
    <dbReference type="NCBI Taxonomy" id="4792"/>
    <lineage>
        <taxon>Eukaryota</taxon>
        <taxon>Sar</taxon>
        <taxon>Stramenopiles</taxon>
        <taxon>Oomycota</taxon>
        <taxon>Peronosporomycetes</taxon>
        <taxon>Peronosporales</taxon>
        <taxon>Peronosporaceae</taxon>
        <taxon>Phytophthora</taxon>
    </lineage>
</organism>
<sequence>NANEIWGDLRAIWRGPPKVNAQATETSSGEKPGWSANERMPASARPFSDAWTWACFSKPLACGNLGDWELDLKQP</sequence>
<gene>
    <name evidence="2" type="ORF">L916_21714</name>
</gene>
<dbReference type="EMBL" id="KI676924">
    <property type="protein sequence ID" value="ETL24272.1"/>
    <property type="molecule type" value="Genomic_DNA"/>
</dbReference>
<dbReference type="Proteomes" id="UP000053864">
    <property type="component" value="Unassembled WGS sequence"/>
</dbReference>
<proteinExistence type="predicted"/>
<evidence type="ECO:0000313" key="2">
    <source>
        <dbReference type="EMBL" id="ETL24272.1"/>
    </source>
</evidence>
<dbReference type="AlphaFoldDB" id="W2HSV2"/>
<reference evidence="2" key="1">
    <citation type="submission" date="2013-11" db="EMBL/GenBank/DDBJ databases">
        <title>The Genome Sequence of Phytophthora parasitica CJ05E6.</title>
        <authorList>
            <consortium name="The Broad Institute Genomics Platform"/>
            <person name="Russ C."/>
            <person name="Tyler B."/>
            <person name="Panabieres F."/>
            <person name="Shan W."/>
            <person name="Tripathy S."/>
            <person name="Grunwald N."/>
            <person name="Machado M."/>
            <person name="Johnson C.S."/>
            <person name="Arredondo F."/>
            <person name="Hong C."/>
            <person name="Coffey M."/>
            <person name="Young S.K."/>
            <person name="Zeng Q."/>
            <person name="Gargeya S."/>
            <person name="Fitzgerald M."/>
            <person name="Abouelleil A."/>
            <person name="Alvarado L."/>
            <person name="Chapman S.B."/>
            <person name="Gainer-Dewar J."/>
            <person name="Goldberg J."/>
            <person name="Griggs A."/>
            <person name="Gujja S."/>
            <person name="Hansen M."/>
            <person name="Howarth C."/>
            <person name="Imamovic A."/>
            <person name="Ireland A."/>
            <person name="Larimer J."/>
            <person name="McCowan C."/>
            <person name="Murphy C."/>
            <person name="Pearson M."/>
            <person name="Poon T.W."/>
            <person name="Priest M."/>
            <person name="Roberts A."/>
            <person name="Saif S."/>
            <person name="Shea T."/>
            <person name="Sykes S."/>
            <person name="Wortman J."/>
            <person name="Nusbaum C."/>
            <person name="Birren B."/>
        </authorList>
    </citation>
    <scope>NUCLEOTIDE SEQUENCE [LARGE SCALE GENOMIC DNA]</scope>
    <source>
        <strain evidence="2">CJ05E6</strain>
    </source>
</reference>